<dbReference type="Proteomes" id="UP000262583">
    <property type="component" value="Chromosome"/>
</dbReference>
<name>A0A2Z4Y7M6_SUMC1</name>
<proteinExistence type="predicted"/>
<accession>A0A2Z4Y7M6</accession>
<protein>
    <submittedName>
        <fullName evidence="1">Uncharacterized protein</fullName>
    </submittedName>
</protein>
<reference evidence="1 2" key="1">
    <citation type="submission" date="2018-05" db="EMBL/GenBank/DDBJ databases">
        <title>A metagenomic window into the 2 km-deep terrestrial subsurface aquifer revealed taxonomically and functionally diverse microbial community comprising novel uncultured bacterial lineages.</title>
        <authorList>
            <person name="Kadnikov V.V."/>
            <person name="Mardanov A.V."/>
            <person name="Beletsky A.V."/>
            <person name="Banks D."/>
            <person name="Pimenov N.V."/>
            <person name="Frank Y.A."/>
            <person name="Karnachuk O.V."/>
            <person name="Ravin N.V."/>
        </authorList>
    </citation>
    <scope>NUCLEOTIDE SEQUENCE [LARGE SCALE GENOMIC DNA]</scope>
    <source>
        <strain evidence="1">BY</strain>
    </source>
</reference>
<organism evidence="1 2">
    <name type="scientific">Sumerlaea chitinivorans</name>
    <dbReference type="NCBI Taxonomy" id="2250252"/>
    <lineage>
        <taxon>Bacteria</taxon>
        <taxon>Candidatus Sumerlaeota</taxon>
        <taxon>Candidatus Sumerlaeia</taxon>
        <taxon>Candidatus Sumerlaeales</taxon>
        <taxon>Candidatus Sumerlaeaceae</taxon>
        <taxon>Candidatus Sumerlaea</taxon>
    </lineage>
</organism>
<dbReference type="EMBL" id="CP030759">
    <property type="protein sequence ID" value="AXA36899.1"/>
    <property type="molecule type" value="Genomic_DNA"/>
</dbReference>
<evidence type="ECO:0000313" key="1">
    <source>
        <dbReference type="EMBL" id="AXA36899.1"/>
    </source>
</evidence>
<gene>
    <name evidence="1" type="ORF">BRCON_2122</name>
</gene>
<dbReference type="KEGG" id="schv:BRCON_2122"/>
<evidence type="ECO:0000313" key="2">
    <source>
        <dbReference type="Proteomes" id="UP000262583"/>
    </source>
</evidence>
<sequence length="47" mass="5262">MPKERRGAEAREVPLRRGLLLPPPLGGFKIATQHHLSVNECVVKEKC</sequence>
<dbReference type="AlphaFoldDB" id="A0A2Z4Y7M6"/>